<dbReference type="Gene3D" id="3.40.50.720">
    <property type="entry name" value="NAD(P)-binding Rossmann-like Domain"/>
    <property type="match status" value="1"/>
</dbReference>
<protein>
    <submittedName>
        <fullName evidence="2">UDP-glucose 4-epimerase</fullName>
    </submittedName>
</protein>
<dbReference type="InterPro" id="IPR001509">
    <property type="entry name" value="Epimerase_deHydtase"/>
</dbReference>
<evidence type="ECO:0000313" key="2">
    <source>
        <dbReference type="EMBL" id="GIJ11081.1"/>
    </source>
</evidence>
<dbReference type="EMBL" id="BOOZ01000026">
    <property type="protein sequence ID" value="GIJ11081.1"/>
    <property type="molecule type" value="Genomic_DNA"/>
</dbReference>
<proteinExistence type="predicted"/>
<sequence length="340" mass="35270">MTAAGAPTPHVTVLGATGFIGSAVLRELAARPIRIRAVSRRPGPVPPAGPAEVEVRTLDLTAPGAVREATEGTDLVVHAVAHIAGVSTWRVDAGDTGAERVTVGVARDLVDTAATRGGGPLPVVFTGTTTQAGLTRHEVLDGSEPDRPAGEYDRQKLAAERLLLAATERGVLAATSLRLPTVFGYGPHSTAPDKGVVAVTVQRALAGQPLTMWHDGSVRRDFLYVDDAARALTAAGDHIDELSGRGWLVGTGVGTPLAEAFAAIADIAAELTGTRVPVVSVEPPEYAEPGDFRSVTVDSTAFRTVTGWRPRVGLTAALRHTIAHCQGQLAGRGGGRPDER</sequence>
<evidence type="ECO:0000313" key="3">
    <source>
        <dbReference type="Proteomes" id="UP000647017"/>
    </source>
</evidence>
<comment type="caution">
    <text evidence="2">The sequence shown here is derived from an EMBL/GenBank/DDBJ whole genome shotgun (WGS) entry which is preliminary data.</text>
</comment>
<dbReference type="SUPFAM" id="SSF51735">
    <property type="entry name" value="NAD(P)-binding Rossmann-fold domains"/>
    <property type="match status" value="1"/>
</dbReference>
<dbReference type="PANTHER" id="PTHR43245">
    <property type="entry name" value="BIFUNCTIONAL POLYMYXIN RESISTANCE PROTEIN ARNA"/>
    <property type="match status" value="1"/>
</dbReference>
<name>A0ABQ4HZQ7_9ACTN</name>
<organism evidence="2 3">
    <name type="scientific">Micromonospora andamanensis</name>
    <dbReference type="NCBI Taxonomy" id="1287068"/>
    <lineage>
        <taxon>Bacteria</taxon>
        <taxon>Bacillati</taxon>
        <taxon>Actinomycetota</taxon>
        <taxon>Actinomycetes</taxon>
        <taxon>Micromonosporales</taxon>
        <taxon>Micromonosporaceae</taxon>
        <taxon>Micromonospora</taxon>
    </lineage>
</organism>
<dbReference type="PANTHER" id="PTHR43245:SF13">
    <property type="entry name" value="UDP-D-APIOSE_UDP-D-XYLOSE SYNTHASE 2"/>
    <property type="match status" value="1"/>
</dbReference>
<dbReference type="Proteomes" id="UP000647017">
    <property type="component" value="Unassembled WGS sequence"/>
</dbReference>
<dbReference type="Pfam" id="PF01370">
    <property type="entry name" value="Epimerase"/>
    <property type="match status" value="1"/>
</dbReference>
<dbReference type="InterPro" id="IPR036291">
    <property type="entry name" value="NAD(P)-bd_dom_sf"/>
</dbReference>
<dbReference type="InterPro" id="IPR050177">
    <property type="entry name" value="Lipid_A_modif_metabolic_enz"/>
</dbReference>
<evidence type="ECO:0000259" key="1">
    <source>
        <dbReference type="Pfam" id="PF01370"/>
    </source>
</evidence>
<feature type="domain" description="NAD-dependent epimerase/dehydratase" evidence="1">
    <location>
        <begin position="11"/>
        <end position="249"/>
    </location>
</feature>
<keyword evidence="3" id="KW-1185">Reference proteome</keyword>
<accession>A0ABQ4HZQ7</accession>
<gene>
    <name evidence="2" type="ORF">Van01_42950</name>
</gene>
<dbReference type="RefSeq" id="WP_204010550.1">
    <property type="nucleotide sequence ID" value="NZ_BOOZ01000026.1"/>
</dbReference>
<reference evidence="2 3" key="1">
    <citation type="submission" date="2021-01" db="EMBL/GenBank/DDBJ databases">
        <title>Whole genome shotgun sequence of Verrucosispora andamanensis NBRC 109075.</title>
        <authorList>
            <person name="Komaki H."/>
            <person name="Tamura T."/>
        </authorList>
    </citation>
    <scope>NUCLEOTIDE SEQUENCE [LARGE SCALE GENOMIC DNA]</scope>
    <source>
        <strain evidence="2 3">NBRC 109075</strain>
    </source>
</reference>